<evidence type="ECO:0000313" key="2">
    <source>
        <dbReference type="Proteomes" id="UP001064048"/>
    </source>
</evidence>
<comment type="caution">
    <text evidence="1">The sequence shown here is derived from an EMBL/GenBank/DDBJ whole genome shotgun (WGS) entry which is preliminary data.</text>
</comment>
<gene>
    <name evidence="1" type="ORF">MSG28_003968</name>
</gene>
<keyword evidence="2" id="KW-1185">Reference proteome</keyword>
<organism evidence="1 2">
    <name type="scientific">Choristoneura fumiferana</name>
    <name type="common">Spruce budworm moth</name>
    <name type="synonym">Archips fumiferana</name>
    <dbReference type="NCBI Taxonomy" id="7141"/>
    <lineage>
        <taxon>Eukaryota</taxon>
        <taxon>Metazoa</taxon>
        <taxon>Ecdysozoa</taxon>
        <taxon>Arthropoda</taxon>
        <taxon>Hexapoda</taxon>
        <taxon>Insecta</taxon>
        <taxon>Pterygota</taxon>
        <taxon>Neoptera</taxon>
        <taxon>Endopterygota</taxon>
        <taxon>Lepidoptera</taxon>
        <taxon>Glossata</taxon>
        <taxon>Ditrysia</taxon>
        <taxon>Tortricoidea</taxon>
        <taxon>Tortricidae</taxon>
        <taxon>Tortricinae</taxon>
        <taxon>Choristoneura</taxon>
    </lineage>
</organism>
<proteinExistence type="predicted"/>
<dbReference type="EMBL" id="CM046106">
    <property type="protein sequence ID" value="KAI8435724.1"/>
    <property type="molecule type" value="Genomic_DNA"/>
</dbReference>
<accession>A0ACC0KGV7</accession>
<dbReference type="Proteomes" id="UP001064048">
    <property type="component" value="Chromosome 6"/>
</dbReference>
<protein>
    <submittedName>
        <fullName evidence="1">Uncharacterized protein</fullName>
    </submittedName>
</protein>
<name>A0ACC0KGV7_CHOFU</name>
<evidence type="ECO:0000313" key="1">
    <source>
        <dbReference type="EMBL" id="KAI8435724.1"/>
    </source>
</evidence>
<sequence>MEPNPVIIAATAKQTASDLDATAPEDEEGIMRATGLIHGLISDEIKAGIPANRVLLGGFSQGGALALHSALTYPEPLAGVISLSCWLPRHAHFPDAVKAPLDMPV</sequence>
<reference evidence="1 2" key="1">
    <citation type="journal article" date="2022" name="Genome Biol. Evol.">
        <title>The Spruce Budworm Genome: Reconstructing the Evolutionary History of Antifreeze Proteins.</title>
        <authorList>
            <person name="Beliveau C."/>
            <person name="Gagne P."/>
            <person name="Picq S."/>
            <person name="Vernygora O."/>
            <person name="Keeling C.I."/>
            <person name="Pinkney K."/>
            <person name="Doucet D."/>
            <person name="Wen F."/>
            <person name="Johnston J.S."/>
            <person name="Maaroufi H."/>
            <person name="Boyle B."/>
            <person name="Laroche J."/>
            <person name="Dewar K."/>
            <person name="Juretic N."/>
            <person name="Blackburn G."/>
            <person name="Nisole A."/>
            <person name="Brunet B."/>
            <person name="Brandao M."/>
            <person name="Lumley L."/>
            <person name="Duan J."/>
            <person name="Quan G."/>
            <person name="Lucarotti C.J."/>
            <person name="Roe A.D."/>
            <person name="Sperling F.A.H."/>
            <person name="Levesque R.C."/>
            <person name="Cusson M."/>
        </authorList>
    </citation>
    <scope>NUCLEOTIDE SEQUENCE [LARGE SCALE GENOMIC DNA]</scope>
    <source>
        <strain evidence="1">Glfc:IPQL:Cfum</strain>
    </source>
</reference>